<dbReference type="Pfam" id="PF01408">
    <property type="entry name" value="GFO_IDH_MocA"/>
    <property type="match status" value="1"/>
</dbReference>
<dbReference type="PANTHER" id="PTHR43708">
    <property type="entry name" value="CONSERVED EXPRESSED OXIDOREDUCTASE (EUROFUNG)"/>
    <property type="match status" value="1"/>
</dbReference>
<evidence type="ECO:0000256" key="3">
    <source>
        <dbReference type="SAM" id="MobiDB-lite"/>
    </source>
</evidence>
<dbReference type="OrthoDB" id="6183734at2"/>
<reference evidence="5 6" key="1">
    <citation type="submission" date="2018-11" db="EMBL/GenBank/DDBJ databases">
        <authorList>
            <person name="Mardanov A.V."/>
            <person name="Ravin N.V."/>
            <person name="Dedysh S.N."/>
        </authorList>
    </citation>
    <scope>NUCLEOTIDE SEQUENCE [LARGE SCALE GENOMIC DNA]</scope>
    <source>
        <strain evidence="5 6">AF10</strain>
    </source>
</reference>
<keyword evidence="2" id="KW-0560">Oxidoreductase</keyword>
<dbReference type="Proteomes" id="UP000289437">
    <property type="component" value="Unassembled WGS sequence"/>
</dbReference>
<gene>
    <name evidence="5" type="ORF">GRAN_1599</name>
</gene>
<feature type="domain" description="Gfo/Idh/MocA-like oxidoreductase N-terminal" evidence="4">
    <location>
        <begin position="27"/>
        <end position="144"/>
    </location>
</feature>
<keyword evidence="6" id="KW-1185">Reference proteome</keyword>
<dbReference type="InterPro" id="IPR000683">
    <property type="entry name" value="Gfo/Idh/MocA-like_OxRdtase_N"/>
</dbReference>
<reference evidence="6" key="2">
    <citation type="submission" date="2019-02" db="EMBL/GenBank/DDBJ databases">
        <title>Granulicella sibirica sp. nov., a psychrotolerant acidobacterium isolated from an organic soil layer in forested tundra, West Siberia.</title>
        <authorList>
            <person name="Oshkin I.Y."/>
            <person name="Kulichevskaya I.S."/>
            <person name="Rijpstra W.I.C."/>
            <person name="Sinninghe Damste J.S."/>
            <person name="Rakitin A.L."/>
            <person name="Ravin N.V."/>
            <person name="Dedysh S.N."/>
        </authorList>
    </citation>
    <scope>NUCLEOTIDE SEQUENCE [LARGE SCALE GENOMIC DNA]</scope>
    <source>
        <strain evidence="6">AF10</strain>
    </source>
</reference>
<proteinExistence type="inferred from homology"/>
<evidence type="ECO:0000313" key="5">
    <source>
        <dbReference type="EMBL" id="RXH58289.1"/>
    </source>
</evidence>
<feature type="region of interest" description="Disordered" evidence="3">
    <location>
        <begin position="1"/>
        <end position="25"/>
    </location>
</feature>
<dbReference type="GO" id="GO:0000166">
    <property type="term" value="F:nucleotide binding"/>
    <property type="evidence" value="ECO:0007669"/>
    <property type="project" value="InterPro"/>
</dbReference>
<dbReference type="EMBL" id="RDSM01000001">
    <property type="protein sequence ID" value="RXH58289.1"/>
    <property type="molecule type" value="Genomic_DNA"/>
</dbReference>
<evidence type="ECO:0000256" key="1">
    <source>
        <dbReference type="ARBA" id="ARBA00010928"/>
    </source>
</evidence>
<comment type="caution">
    <text evidence="5">The sequence shown here is derived from an EMBL/GenBank/DDBJ whole genome shotgun (WGS) entry which is preliminary data.</text>
</comment>
<feature type="compositionally biased region" description="Basic and acidic residues" evidence="3">
    <location>
        <begin position="1"/>
        <end position="10"/>
    </location>
</feature>
<dbReference type="PANTHER" id="PTHR43708:SF5">
    <property type="entry name" value="CONSERVED EXPRESSED OXIDOREDUCTASE (EUROFUNG)-RELATED"/>
    <property type="match status" value="1"/>
</dbReference>
<dbReference type="Gene3D" id="3.30.360.10">
    <property type="entry name" value="Dihydrodipicolinate Reductase, domain 2"/>
    <property type="match status" value="1"/>
</dbReference>
<dbReference type="GO" id="GO:0016491">
    <property type="term" value="F:oxidoreductase activity"/>
    <property type="evidence" value="ECO:0007669"/>
    <property type="project" value="UniProtKB-KW"/>
</dbReference>
<dbReference type="RefSeq" id="WP_128912309.1">
    <property type="nucleotide sequence ID" value="NZ_RDSM01000001.1"/>
</dbReference>
<evidence type="ECO:0000313" key="6">
    <source>
        <dbReference type="Proteomes" id="UP000289437"/>
    </source>
</evidence>
<protein>
    <submittedName>
        <fullName evidence="5">Maltose/maltodextrin ABC transporter, substrate binding periplasmic protein MalE</fullName>
    </submittedName>
</protein>
<organism evidence="5 6">
    <name type="scientific">Granulicella sibirica</name>
    <dbReference type="NCBI Taxonomy" id="2479048"/>
    <lineage>
        <taxon>Bacteria</taxon>
        <taxon>Pseudomonadati</taxon>
        <taxon>Acidobacteriota</taxon>
        <taxon>Terriglobia</taxon>
        <taxon>Terriglobales</taxon>
        <taxon>Acidobacteriaceae</taxon>
        <taxon>Granulicella</taxon>
    </lineage>
</organism>
<accession>A0A4Q0T8C5</accession>
<dbReference type="SUPFAM" id="SSF55347">
    <property type="entry name" value="Glyceraldehyde-3-phosphate dehydrogenase-like, C-terminal domain"/>
    <property type="match status" value="1"/>
</dbReference>
<dbReference type="SUPFAM" id="SSF51735">
    <property type="entry name" value="NAD(P)-binding Rossmann-fold domains"/>
    <property type="match status" value="1"/>
</dbReference>
<name>A0A4Q0T8C5_9BACT</name>
<comment type="similarity">
    <text evidence="1">Belongs to the Gfo/Idh/MocA family.</text>
</comment>
<dbReference type="InterPro" id="IPR051317">
    <property type="entry name" value="Gfo/Idh/MocA_oxidoreduct"/>
</dbReference>
<sequence length="366" mass="39816">MESPNAERYRQAVASAAPPRPKTPRPIVTIGSGGIIRDAHLPAYAKAGFPVIALSDRTPGVAAKLAAEAGIARSFDSVEAAIAFAPKDAVFDIAVPASQIQHILPLLPKGAAVLIQKPMGDTLEQARTIRDLCRNRGLTAAVNFQLRYAPNNLGAVALAKAGLLGEIHDMEVQVRVYMPWKLWTFLSTAPRLEILYHSIHYLDLIRSWLGNPVGVYARTVRNPQTPTLAATKSTILLDYGDWKRVFVVTNHGHDLADTSQRSFVQWEGTGGAIRMDMGVNLDYPTGRSDTLSYIERDSPTKQWHDLPVSGNWFPDAFMGSMGALQAYVEGSAPDLPTGFESAYETMALVEAAYESSALPTHPLLID</sequence>
<evidence type="ECO:0000259" key="4">
    <source>
        <dbReference type="Pfam" id="PF01408"/>
    </source>
</evidence>
<dbReference type="AlphaFoldDB" id="A0A4Q0T8C5"/>
<evidence type="ECO:0000256" key="2">
    <source>
        <dbReference type="ARBA" id="ARBA00023002"/>
    </source>
</evidence>
<dbReference type="Gene3D" id="3.40.50.720">
    <property type="entry name" value="NAD(P)-binding Rossmann-like Domain"/>
    <property type="match status" value="1"/>
</dbReference>
<dbReference type="InterPro" id="IPR036291">
    <property type="entry name" value="NAD(P)-bd_dom_sf"/>
</dbReference>